<reference evidence="2" key="1">
    <citation type="submission" date="2016-06" db="EMBL/GenBank/DDBJ databases">
        <authorList>
            <person name="de Vries S.P.W."/>
            <person name="Hadjirin N.F."/>
            <person name="Lay E.M."/>
            <person name="Zadoks R.N."/>
            <person name="Peacock S.J."/>
            <person name="Parkhill J."/>
            <person name="Grant A.J."/>
            <person name="Mcdougall S."/>
            <person name="Holmes M.A."/>
        </authorList>
    </citation>
    <scope>NUCLEOTIDE SEQUENCE [LARGE SCALE GENOMIC DNA]</scope>
    <source>
        <strain evidence="2">NZ1587</strain>
    </source>
</reference>
<dbReference type="Proteomes" id="UP000182015">
    <property type="component" value="Unassembled WGS sequence"/>
</dbReference>
<name>A0A1L8MLA0_9STRE</name>
<evidence type="ECO:0000313" key="2">
    <source>
        <dbReference type="Proteomes" id="UP000182015"/>
    </source>
</evidence>
<dbReference type="AlphaFoldDB" id="A0A1L8MLA0"/>
<gene>
    <name evidence="1" type="ORF">A9Q68_08485</name>
</gene>
<protein>
    <recommendedName>
        <fullName evidence="3">DUF1642 domain-containing protein</fullName>
    </recommendedName>
</protein>
<dbReference type="STRING" id="1856638.A9Q68_08485"/>
<evidence type="ECO:0008006" key="3">
    <source>
        <dbReference type="Google" id="ProtNLM"/>
    </source>
</evidence>
<organism evidence="1 2">
    <name type="scientific">Streptococcus bovimastitidis</name>
    <dbReference type="NCBI Taxonomy" id="1856638"/>
    <lineage>
        <taxon>Bacteria</taxon>
        <taxon>Bacillati</taxon>
        <taxon>Bacillota</taxon>
        <taxon>Bacilli</taxon>
        <taxon>Lactobacillales</taxon>
        <taxon>Streptococcaceae</taxon>
        <taxon>Streptococcus</taxon>
    </lineage>
</organism>
<accession>A0A1L8MLA0</accession>
<dbReference type="EMBL" id="LZDD01000003">
    <property type="protein sequence ID" value="OJF71465.1"/>
    <property type="molecule type" value="Genomic_DNA"/>
</dbReference>
<evidence type="ECO:0000313" key="1">
    <source>
        <dbReference type="EMBL" id="OJF71465.1"/>
    </source>
</evidence>
<sequence>MIDGEWEVEDQLYYVKFVDSENGYFNIHPNGNPIVASNLEDFGYKTQFTLAEVEAIDPRYLDFLEEVEE</sequence>
<proteinExistence type="predicted"/>
<comment type="caution">
    <text evidence="1">The sequence shown here is derived from an EMBL/GenBank/DDBJ whole genome shotgun (WGS) entry which is preliminary data.</text>
</comment>
<keyword evidence="2" id="KW-1185">Reference proteome</keyword>